<dbReference type="SUPFAM" id="SSF53448">
    <property type="entry name" value="Nucleotide-diphospho-sugar transferases"/>
    <property type="match status" value="1"/>
</dbReference>
<keyword evidence="2" id="KW-0328">Glycosyltransferase</keyword>
<evidence type="ECO:0000256" key="6">
    <source>
        <dbReference type="ARBA" id="ARBA00023034"/>
    </source>
</evidence>
<gene>
    <name evidence="10" type="ORF">BLX24_02900</name>
</gene>
<dbReference type="PANTHER" id="PTHR32044">
    <property type="entry name" value="GLUCOMANNAN 4-BETA-MANNOSYLTRANSFERASE 9"/>
    <property type="match status" value="1"/>
</dbReference>
<evidence type="ECO:0000256" key="2">
    <source>
        <dbReference type="ARBA" id="ARBA00022676"/>
    </source>
</evidence>
<proteinExistence type="predicted"/>
<dbReference type="CDD" id="cd06437">
    <property type="entry name" value="CESA_CaSu_A2"/>
    <property type="match status" value="1"/>
</dbReference>
<evidence type="ECO:0000313" key="10">
    <source>
        <dbReference type="EMBL" id="OIN61042.1"/>
    </source>
</evidence>
<feature type="transmembrane region" description="Helical" evidence="9">
    <location>
        <begin position="6"/>
        <end position="29"/>
    </location>
</feature>
<evidence type="ECO:0000256" key="4">
    <source>
        <dbReference type="ARBA" id="ARBA00022692"/>
    </source>
</evidence>
<keyword evidence="10" id="KW-0418">Kinase</keyword>
<comment type="caution">
    <text evidence="10">The sequence shown here is derived from an EMBL/GenBank/DDBJ whole genome shotgun (WGS) entry which is preliminary data.</text>
</comment>
<dbReference type="PANTHER" id="PTHR32044:SF80">
    <property type="entry name" value="XYLOGLUCAN GLYCOSYLTRANSFERASE 2-RELATED"/>
    <property type="match status" value="1"/>
</dbReference>
<dbReference type="GO" id="GO:0016757">
    <property type="term" value="F:glycosyltransferase activity"/>
    <property type="evidence" value="ECO:0007669"/>
    <property type="project" value="UniProtKB-KW"/>
</dbReference>
<evidence type="ECO:0000256" key="8">
    <source>
        <dbReference type="ARBA" id="ARBA00023316"/>
    </source>
</evidence>
<dbReference type="Pfam" id="PF13641">
    <property type="entry name" value="Glyco_tranf_2_3"/>
    <property type="match status" value="1"/>
</dbReference>
<evidence type="ECO:0000256" key="3">
    <source>
        <dbReference type="ARBA" id="ARBA00022679"/>
    </source>
</evidence>
<comment type="subcellular location">
    <subcellularLocation>
        <location evidence="1">Golgi apparatus membrane</location>
        <topology evidence="1">Multi-pass membrane protein</topology>
    </subcellularLocation>
</comment>
<feature type="transmembrane region" description="Helical" evidence="9">
    <location>
        <begin position="379"/>
        <end position="402"/>
    </location>
</feature>
<keyword evidence="11" id="KW-1185">Reference proteome</keyword>
<keyword evidence="6" id="KW-0333">Golgi apparatus</keyword>
<evidence type="ECO:0000256" key="7">
    <source>
        <dbReference type="ARBA" id="ARBA00023136"/>
    </source>
</evidence>
<dbReference type="GO" id="GO:0016301">
    <property type="term" value="F:kinase activity"/>
    <property type="evidence" value="ECO:0007669"/>
    <property type="project" value="UniProtKB-KW"/>
</dbReference>
<feature type="transmembrane region" description="Helical" evidence="9">
    <location>
        <begin position="316"/>
        <end position="334"/>
    </location>
</feature>
<dbReference type="Proteomes" id="UP000181790">
    <property type="component" value="Unassembled WGS sequence"/>
</dbReference>
<feature type="transmembrane region" description="Helical" evidence="9">
    <location>
        <begin position="346"/>
        <end position="367"/>
    </location>
</feature>
<dbReference type="AlphaFoldDB" id="A0A1S2VQK1"/>
<protein>
    <submittedName>
        <fullName evidence="10">Histidine kinase</fullName>
    </submittedName>
</protein>
<keyword evidence="3" id="KW-0808">Transferase</keyword>
<evidence type="ECO:0000256" key="5">
    <source>
        <dbReference type="ARBA" id="ARBA00022989"/>
    </source>
</evidence>
<sequence length="509" mass="58049">MFILVLYGLILVLLTAHNLCRLSLVMAYLRYRPRQKANALPAAVPDKDDLPLITVQLPVYNELYVSARLIEAIAELEYPASRLEIQVLDDSTDETVDIIAQRVAFFQQQGINIQHIRRPHRTGYKAGALSYGLTLARGEFIAIFDADFVPAPDFLLRTVPNLTDPQVGFVQTRWEHLNKHYSLLTRLQSFGLDAHFTIEQSGRYVGDYFANFNGTAGIWRKTAIEQAGGWQSNTLTEDLDLSYRAQLKGWKFNYREDIGAPAELPVEMTALKSQQYRWLKGSAECARKLTGAVIRQHGLTISAKVHALMHLFSNQIVFLVFLLGVLSVPVLYIRKHIPWDITVFEISFFVLNLITLSTFYAIPAFILNYRKKPLMIWHFFMFSTLMMGLSLHNSVAVIEGYLNRKSPFVRTPKFNLNHKGGRWEANKYIVPELSWLTVMEGLLGLYYVGGLSLAYRLDEYRLAPLHLMMVTGFGYVFLLSISHTFAALRAKHRQPDTEVPDVIVQDVRA</sequence>
<dbReference type="InterPro" id="IPR029044">
    <property type="entry name" value="Nucleotide-diphossugar_trans"/>
</dbReference>
<name>A0A1S2VQK1_9BACT</name>
<keyword evidence="8" id="KW-0961">Cell wall biogenesis/degradation</keyword>
<evidence type="ECO:0000256" key="1">
    <source>
        <dbReference type="ARBA" id="ARBA00004653"/>
    </source>
</evidence>
<dbReference type="FunFam" id="3.90.550.10:FF:000057">
    <property type="entry name" value="Glycosyltransferase-like protein, family 2"/>
    <property type="match status" value="1"/>
</dbReference>
<organism evidence="10 11">
    <name type="scientific">Arsenicibacter rosenii</name>
    <dbReference type="NCBI Taxonomy" id="1750698"/>
    <lineage>
        <taxon>Bacteria</taxon>
        <taxon>Pseudomonadati</taxon>
        <taxon>Bacteroidota</taxon>
        <taxon>Cytophagia</taxon>
        <taxon>Cytophagales</taxon>
        <taxon>Spirosomataceae</taxon>
        <taxon>Arsenicibacter</taxon>
    </lineage>
</organism>
<dbReference type="Gene3D" id="3.90.550.10">
    <property type="entry name" value="Spore Coat Polysaccharide Biosynthesis Protein SpsA, Chain A"/>
    <property type="match status" value="1"/>
</dbReference>
<feature type="transmembrane region" description="Helical" evidence="9">
    <location>
        <begin position="433"/>
        <end position="455"/>
    </location>
</feature>
<dbReference type="GO" id="GO:0071555">
    <property type="term" value="P:cell wall organization"/>
    <property type="evidence" value="ECO:0007669"/>
    <property type="project" value="UniProtKB-KW"/>
</dbReference>
<keyword evidence="7 9" id="KW-0472">Membrane</keyword>
<keyword evidence="4 9" id="KW-0812">Transmembrane</keyword>
<dbReference type="EMBL" id="MORL01000001">
    <property type="protein sequence ID" value="OIN61042.1"/>
    <property type="molecule type" value="Genomic_DNA"/>
</dbReference>
<feature type="transmembrane region" description="Helical" evidence="9">
    <location>
        <begin position="467"/>
        <end position="488"/>
    </location>
</feature>
<reference evidence="10 11" key="1">
    <citation type="submission" date="2016-10" db="EMBL/GenBank/DDBJ databases">
        <title>Arsenicibacter rosenii gen. nov., sp. nov., an efficient arsenic-methylating bacterium isolated from an arsenic-contaminated paddy soil.</title>
        <authorList>
            <person name="Huang K."/>
        </authorList>
    </citation>
    <scope>NUCLEOTIDE SEQUENCE [LARGE SCALE GENOMIC DNA]</scope>
    <source>
        <strain evidence="10 11">SM-1</strain>
    </source>
</reference>
<accession>A0A1S2VQK1</accession>
<keyword evidence="5 9" id="KW-1133">Transmembrane helix</keyword>
<evidence type="ECO:0000313" key="11">
    <source>
        <dbReference type="Proteomes" id="UP000181790"/>
    </source>
</evidence>
<evidence type="ECO:0000256" key="9">
    <source>
        <dbReference type="SAM" id="Phobius"/>
    </source>
</evidence>